<proteinExistence type="predicted"/>
<evidence type="ECO:0000313" key="2">
    <source>
        <dbReference type="EMBL" id="CAB4123489.1"/>
    </source>
</evidence>
<feature type="region of interest" description="Disordered" evidence="1">
    <location>
        <begin position="1"/>
        <end position="21"/>
    </location>
</feature>
<dbReference type="EMBL" id="LR796174">
    <property type="protein sequence ID" value="CAB4123489.1"/>
    <property type="molecule type" value="Genomic_DNA"/>
</dbReference>
<gene>
    <name evidence="2" type="ORF">UFOVP46_16</name>
</gene>
<name>A0A6J5KTF5_9CAUD</name>
<organism evidence="2">
    <name type="scientific">uncultured Caudovirales phage</name>
    <dbReference type="NCBI Taxonomy" id="2100421"/>
    <lineage>
        <taxon>Viruses</taxon>
        <taxon>Duplodnaviria</taxon>
        <taxon>Heunggongvirae</taxon>
        <taxon>Uroviricota</taxon>
        <taxon>Caudoviricetes</taxon>
        <taxon>Peduoviridae</taxon>
        <taxon>Maltschvirus</taxon>
        <taxon>Maltschvirus maltsch</taxon>
    </lineage>
</organism>
<accession>A0A6J5KTF5</accession>
<reference evidence="2" key="1">
    <citation type="submission" date="2020-04" db="EMBL/GenBank/DDBJ databases">
        <authorList>
            <person name="Chiriac C."/>
            <person name="Salcher M."/>
            <person name="Ghai R."/>
            <person name="Kavagutti S V."/>
        </authorList>
    </citation>
    <scope>NUCLEOTIDE SEQUENCE</scope>
</reference>
<sequence>MVDGFNIPPVKYPNGGGLKNAQASAGAIKKAETDALTAKHALEWAKLNEKHSKTTPLGKRK</sequence>
<protein>
    <submittedName>
        <fullName evidence="2">Uncharacterized protein</fullName>
    </submittedName>
</protein>
<evidence type="ECO:0000256" key="1">
    <source>
        <dbReference type="SAM" id="MobiDB-lite"/>
    </source>
</evidence>